<keyword evidence="5" id="KW-0540">Nuclease</keyword>
<dbReference type="CDD" id="cd17524">
    <property type="entry name" value="RMtype1_S_EcoUTORF5051P-TRD2-CR2_like"/>
    <property type="match status" value="1"/>
</dbReference>
<dbReference type="Proteomes" id="UP000294527">
    <property type="component" value="Unassembled WGS sequence"/>
</dbReference>
<feature type="domain" description="Type I restriction modification DNA specificity" evidence="4">
    <location>
        <begin position="55"/>
        <end position="227"/>
    </location>
</feature>
<dbReference type="PANTHER" id="PTHR43140">
    <property type="entry name" value="TYPE-1 RESTRICTION ENZYME ECOKI SPECIFICITY PROTEIN"/>
    <property type="match status" value="1"/>
</dbReference>
<evidence type="ECO:0000313" key="6">
    <source>
        <dbReference type="Proteomes" id="UP000294527"/>
    </source>
</evidence>
<comment type="caution">
    <text evidence="5">The sequence shown here is derived from an EMBL/GenBank/DDBJ whole genome shotgun (WGS) entry which is preliminary data.</text>
</comment>
<evidence type="ECO:0000259" key="4">
    <source>
        <dbReference type="Pfam" id="PF01420"/>
    </source>
</evidence>
<evidence type="ECO:0000256" key="1">
    <source>
        <dbReference type="ARBA" id="ARBA00010923"/>
    </source>
</evidence>
<protein>
    <submittedName>
        <fullName evidence="5">Type I restriction endonuclease</fullName>
    </submittedName>
</protein>
<dbReference type="RefSeq" id="WP_054349115.1">
    <property type="nucleotide sequence ID" value="NZ_CAXSQO010000002.1"/>
</dbReference>
<dbReference type="InterPro" id="IPR051212">
    <property type="entry name" value="Type-I_RE_S_subunit"/>
</dbReference>
<dbReference type="GO" id="GO:0003677">
    <property type="term" value="F:DNA binding"/>
    <property type="evidence" value="ECO:0007669"/>
    <property type="project" value="UniProtKB-KW"/>
</dbReference>
<evidence type="ECO:0000313" key="5">
    <source>
        <dbReference type="EMBL" id="TDA73689.1"/>
    </source>
</evidence>
<dbReference type="GO" id="GO:0004519">
    <property type="term" value="F:endonuclease activity"/>
    <property type="evidence" value="ECO:0007669"/>
    <property type="project" value="UniProtKB-KW"/>
</dbReference>
<evidence type="ECO:0000256" key="3">
    <source>
        <dbReference type="ARBA" id="ARBA00023125"/>
    </source>
</evidence>
<keyword evidence="5" id="KW-0378">Hydrolase</keyword>
<keyword evidence="5" id="KW-0255">Endonuclease</keyword>
<dbReference type="AlphaFoldDB" id="A0A4R4GDJ5"/>
<gene>
    <name evidence="5" type="ORF">E1I98_20390</name>
</gene>
<dbReference type="Pfam" id="PF01420">
    <property type="entry name" value="Methylase_S"/>
    <property type="match status" value="2"/>
</dbReference>
<evidence type="ECO:0000256" key="2">
    <source>
        <dbReference type="ARBA" id="ARBA00022747"/>
    </source>
</evidence>
<accession>A0A4R4GDJ5</accession>
<dbReference type="Gene3D" id="3.90.220.20">
    <property type="entry name" value="DNA methylase specificity domains"/>
    <property type="match status" value="2"/>
</dbReference>
<reference evidence="5 6" key="1">
    <citation type="journal article" date="2019" name="Nat. Microbiol.">
        <title>Genomic variation and strain-specific functional adaptation in the human gut microbiome during early life.</title>
        <authorList>
            <person name="Vatanen T."/>
            <person name="Plichta D.R."/>
            <person name="Somani J."/>
            <person name="Munch P.C."/>
            <person name="Arthur T.D."/>
            <person name="Hall A.B."/>
            <person name="Rudolf S."/>
            <person name="Oakeley E.J."/>
            <person name="Ke X."/>
            <person name="Young R.A."/>
            <person name="Haiser H.J."/>
            <person name="Kolde R."/>
            <person name="Yassour M."/>
            <person name="Luopajarvi K."/>
            <person name="Siljander H."/>
            <person name="Virtanen S.M."/>
            <person name="Ilonen J."/>
            <person name="Uibo R."/>
            <person name="Tillmann V."/>
            <person name="Mokurov S."/>
            <person name="Dorshakova N."/>
            <person name="Porter J.A."/>
            <person name="McHardy A.C."/>
            <person name="Lahdesmaki H."/>
            <person name="Vlamakis H."/>
            <person name="Huttenhower C."/>
            <person name="Knip M."/>
            <person name="Xavier R.J."/>
        </authorList>
    </citation>
    <scope>NUCLEOTIDE SEQUENCE [LARGE SCALE GENOMIC DNA]</scope>
    <source>
        <strain evidence="5 6">RJX1047</strain>
    </source>
</reference>
<feature type="domain" description="Type I restriction modification DNA specificity" evidence="4">
    <location>
        <begin position="286"/>
        <end position="464"/>
    </location>
</feature>
<dbReference type="GO" id="GO:0009307">
    <property type="term" value="P:DNA restriction-modification system"/>
    <property type="evidence" value="ECO:0007669"/>
    <property type="project" value="UniProtKB-KW"/>
</dbReference>
<name>A0A4R4GDJ5_9BACT</name>
<dbReference type="InterPro" id="IPR000055">
    <property type="entry name" value="Restrct_endonuc_typeI_TRD"/>
</dbReference>
<organism evidence="5 6">
    <name type="scientific">Phocaeicola dorei</name>
    <dbReference type="NCBI Taxonomy" id="357276"/>
    <lineage>
        <taxon>Bacteria</taxon>
        <taxon>Pseudomonadati</taxon>
        <taxon>Bacteroidota</taxon>
        <taxon>Bacteroidia</taxon>
        <taxon>Bacteroidales</taxon>
        <taxon>Bacteroidaceae</taxon>
        <taxon>Phocaeicola</taxon>
    </lineage>
</organism>
<sequence length="471" mass="53993">MNVNMLHINFQPKQLWIADEKLKCLIHGLELRRGFFLSFFPSDTPHYENVPFEVPESWVWCRLDDIVCELKYGTSEKSSSVGKIAVLRMGNITNVGTIDYSNLVYSSNDEDIEQYSLEKNDLLFNRTNSSEWVGKTAIYKEEQPAIYAGYLIRIKPLLISPDYLNTVMNSGYYRDWCYDVKTDAVNQSNINAQKLSQLMIPIPPLKEQERIVAEMDKWISLIDIVKNGKGDLLTVIKQAKSKILDLAIHGKLVPQDPNDEPAIELLKRINPDFTPCDNGHYTFDVPNGWNWCKLNDLCSFLSRGKSPKYSEDDKTYPVFAQKCNLKEGGISLEQARFLDPSTINKWDSKYKLQTGDVLVNSTGTGTVGRTRLFDESYLGKYPFVVPDSHVAVVRTYEEINSEYVFAYMSSQLIQQYIEDNLAGSTNQKELYIGVLENLYFPFPPINEQQRIVQKIEELFSVLDNIQNALEV</sequence>
<dbReference type="SUPFAM" id="SSF116734">
    <property type="entry name" value="DNA methylase specificity domain"/>
    <property type="match status" value="2"/>
</dbReference>
<keyword evidence="3" id="KW-0238">DNA-binding</keyword>
<comment type="similarity">
    <text evidence="1">Belongs to the type-I restriction system S methylase family.</text>
</comment>
<dbReference type="InterPro" id="IPR044946">
    <property type="entry name" value="Restrct_endonuc_typeI_TRD_sf"/>
</dbReference>
<dbReference type="PANTHER" id="PTHR43140:SF1">
    <property type="entry name" value="TYPE I RESTRICTION ENZYME ECOKI SPECIFICITY SUBUNIT"/>
    <property type="match status" value="1"/>
</dbReference>
<proteinExistence type="inferred from homology"/>
<dbReference type="REBASE" id="618879">
    <property type="entry name" value="S5.Pdo1047IIP"/>
</dbReference>
<keyword evidence="2" id="KW-0680">Restriction system</keyword>
<dbReference type="EMBL" id="SLTU01000002">
    <property type="protein sequence ID" value="TDA73689.1"/>
    <property type="molecule type" value="Genomic_DNA"/>
</dbReference>